<dbReference type="InterPro" id="IPR050231">
    <property type="entry name" value="Iron_ascorbate_oxido_reductase"/>
</dbReference>
<dbReference type="Gene3D" id="2.60.120.330">
    <property type="entry name" value="B-lactam Antibiotic, Isopenicillin N Synthase, Chain"/>
    <property type="match status" value="1"/>
</dbReference>
<evidence type="ECO:0000259" key="12">
    <source>
        <dbReference type="PROSITE" id="PS51471"/>
    </source>
</evidence>
<dbReference type="InterPro" id="IPR026992">
    <property type="entry name" value="DIOX_N"/>
</dbReference>
<protein>
    <recommendedName>
        <fullName evidence="5">2-oxoglutarate-dependent ethylene/succinate-forming enzyme</fullName>
        <ecNumber evidence="4">1.13.12.19</ecNumber>
        <ecNumber evidence="3">1.14.20.7</ecNumber>
    </recommendedName>
    <alternativeName>
        <fullName evidence="7">2-oxoglutarate dioxygenase (ethylene-forming)</fullName>
    </alternativeName>
    <alternativeName>
        <fullName evidence="8">2-oxoglutarate/L-arginine monooxygenase/decarboxylase (succinate-forming)</fullName>
    </alternativeName>
</protein>
<keyword evidence="11" id="KW-0560">Oxidoreductase</keyword>
<evidence type="ECO:0000256" key="2">
    <source>
        <dbReference type="ARBA" id="ARBA00004767"/>
    </source>
</evidence>
<dbReference type="EMBL" id="FORH01000002">
    <property type="protein sequence ID" value="SFJ06432.1"/>
    <property type="molecule type" value="Genomic_DNA"/>
</dbReference>
<comment type="pathway">
    <text evidence="2">Alkene biosynthesis; ethylene biosynthesis via 2-oxoglutarate.</text>
</comment>
<dbReference type="GO" id="GO:0046872">
    <property type="term" value="F:metal ion binding"/>
    <property type="evidence" value="ECO:0007669"/>
    <property type="project" value="UniProtKB-KW"/>
</dbReference>
<evidence type="ECO:0000256" key="3">
    <source>
        <dbReference type="ARBA" id="ARBA00012293"/>
    </source>
</evidence>
<dbReference type="Pfam" id="PF14226">
    <property type="entry name" value="DIOX_N"/>
    <property type="match status" value="1"/>
</dbReference>
<dbReference type="Pfam" id="PF03171">
    <property type="entry name" value="2OG-FeII_Oxy"/>
    <property type="match status" value="1"/>
</dbReference>
<comment type="catalytic activity">
    <reaction evidence="9">
        <text>2-oxoglutarate + O2 + 2 H(+) = ethene + 3 CO2 + H2O</text>
        <dbReference type="Rhea" id="RHEA:31523"/>
        <dbReference type="ChEBI" id="CHEBI:15377"/>
        <dbReference type="ChEBI" id="CHEBI:15378"/>
        <dbReference type="ChEBI" id="CHEBI:15379"/>
        <dbReference type="ChEBI" id="CHEBI:16526"/>
        <dbReference type="ChEBI" id="CHEBI:16810"/>
        <dbReference type="ChEBI" id="CHEBI:18153"/>
        <dbReference type="EC" id="1.13.12.19"/>
    </reaction>
</comment>
<dbReference type="SUPFAM" id="SSF51197">
    <property type="entry name" value="Clavaminate synthase-like"/>
    <property type="match status" value="1"/>
</dbReference>
<gene>
    <name evidence="13" type="ORF">SAMN04487991_1317</name>
</gene>
<evidence type="ECO:0000256" key="9">
    <source>
        <dbReference type="ARBA" id="ARBA00047725"/>
    </source>
</evidence>
<evidence type="ECO:0000256" key="4">
    <source>
        <dbReference type="ARBA" id="ARBA00012531"/>
    </source>
</evidence>
<dbReference type="OrthoDB" id="21825at2"/>
<evidence type="ECO:0000256" key="11">
    <source>
        <dbReference type="RuleBase" id="RU003682"/>
    </source>
</evidence>
<keyword evidence="6" id="KW-0266">Ethylene biosynthesis</keyword>
<evidence type="ECO:0000256" key="1">
    <source>
        <dbReference type="ARBA" id="ARBA00001954"/>
    </source>
</evidence>
<dbReference type="PANTHER" id="PTHR47990">
    <property type="entry name" value="2-OXOGLUTARATE (2OG) AND FE(II)-DEPENDENT OXYGENASE SUPERFAMILY PROTEIN-RELATED"/>
    <property type="match status" value="1"/>
</dbReference>
<dbReference type="EC" id="1.13.12.19" evidence="4"/>
<comment type="similarity">
    <text evidence="11">Belongs to the iron/ascorbate-dependent oxidoreductase family.</text>
</comment>
<accession>A0A1I3NB38</accession>
<keyword evidence="11" id="KW-0479">Metal-binding</keyword>
<dbReference type="EC" id="1.14.20.7" evidence="3"/>
<dbReference type="InterPro" id="IPR005123">
    <property type="entry name" value="Oxoglu/Fe-dep_dioxygenase_dom"/>
</dbReference>
<dbReference type="GO" id="GO:0102276">
    <property type="term" value="F:2-oxoglutarate oxygenase/decarboxylase (ethylene-forming) activity"/>
    <property type="evidence" value="ECO:0007669"/>
    <property type="project" value="UniProtKB-EC"/>
</dbReference>
<proteinExistence type="inferred from homology"/>
<reference evidence="14" key="1">
    <citation type="submission" date="2016-10" db="EMBL/GenBank/DDBJ databases">
        <authorList>
            <person name="Varghese N."/>
            <person name="Submissions S."/>
        </authorList>
    </citation>
    <scope>NUCLEOTIDE SEQUENCE [LARGE SCALE GENOMIC DNA]</scope>
    <source>
        <strain evidence="14">DSM 26471</strain>
    </source>
</reference>
<evidence type="ECO:0000256" key="6">
    <source>
        <dbReference type="ARBA" id="ARBA00022666"/>
    </source>
</evidence>
<keyword evidence="11" id="KW-0408">Iron</keyword>
<dbReference type="PROSITE" id="PS51471">
    <property type="entry name" value="FE2OG_OXY"/>
    <property type="match status" value="1"/>
</dbReference>
<dbReference type="Proteomes" id="UP000199630">
    <property type="component" value="Unassembled WGS sequence"/>
</dbReference>
<comment type="catalytic activity">
    <reaction evidence="10">
        <text>L-arginine + 2-oxoglutarate + O2 = guanidine + L-glutamate 5-semialdehyde + succinate + CO2</text>
        <dbReference type="Rhea" id="RHEA:31535"/>
        <dbReference type="ChEBI" id="CHEBI:15379"/>
        <dbReference type="ChEBI" id="CHEBI:16526"/>
        <dbReference type="ChEBI" id="CHEBI:16810"/>
        <dbReference type="ChEBI" id="CHEBI:30031"/>
        <dbReference type="ChEBI" id="CHEBI:30087"/>
        <dbReference type="ChEBI" id="CHEBI:32682"/>
        <dbReference type="ChEBI" id="CHEBI:58066"/>
        <dbReference type="EC" id="1.14.20.7"/>
    </reaction>
</comment>
<dbReference type="STRING" id="588602.SAMN04487991_1317"/>
<dbReference type="GO" id="GO:0009693">
    <property type="term" value="P:ethylene biosynthetic process"/>
    <property type="evidence" value="ECO:0007669"/>
    <property type="project" value="UniProtKB-KW"/>
</dbReference>
<dbReference type="AlphaFoldDB" id="A0A1I3NB38"/>
<evidence type="ECO:0000256" key="7">
    <source>
        <dbReference type="ARBA" id="ARBA00031011"/>
    </source>
</evidence>
<evidence type="ECO:0000256" key="5">
    <source>
        <dbReference type="ARBA" id="ARBA00019045"/>
    </source>
</evidence>
<dbReference type="PRINTS" id="PR00682">
    <property type="entry name" value="IPNSYNTHASE"/>
</dbReference>
<feature type="domain" description="Fe2OG dioxygenase" evidence="12">
    <location>
        <begin position="169"/>
        <end position="272"/>
    </location>
</feature>
<evidence type="ECO:0000256" key="8">
    <source>
        <dbReference type="ARBA" id="ARBA00031282"/>
    </source>
</evidence>
<dbReference type="RefSeq" id="WP_090059330.1">
    <property type="nucleotide sequence ID" value="NZ_FORH01000002.1"/>
</dbReference>
<organism evidence="13 14">
    <name type="scientific">Celeribacter neptunius</name>
    <dbReference type="NCBI Taxonomy" id="588602"/>
    <lineage>
        <taxon>Bacteria</taxon>
        <taxon>Pseudomonadati</taxon>
        <taxon>Pseudomonadota</taxon>
        <taxon>Alphaproteobacteria</taxon>
        <taxon>Rhodobacterales</taxon>
        <taxon>Roseobacteraceae</taxon>
        <taxon>Celeribacter</taxon>
    </lineage>
</organism>
<name>A0A1I3NB38_9RHOB</name>
<sequence length="312" mass="33904">MDIPVLDWQRFATGADTDGFVKDLGAACRDTGFFLISGHGIPEALIADVFAKGDEFFALPVAEKSVIDIRNNPHNRGWACQGSEALDETSGMMDRKEAFNVGFDLPADDPRVLAGEPFRGVNVWPEVDGFRDTMLGYYKAVLDLSVALHRAFEMDLGLPEGYFPPHFTEPMATLRVLSYPAAPDGEGIGAGAHTDYGSVTMLMTDGVGGLQVKPRGPENQSGWMDVPHVPGAFVVNIGDCLMRWSNDIYVSTPHRVLPPKQARRSIAFFLDPNPDSVIAALPGTGEAKYPAITGADYLRARLDATYTPKEVK</sequence>
<evidence type="ECO:0000313" key="13">
    <source>
        <dbReference type="EMBL" id="SFJ06432.1"/>
    </source>
</evidence>
<dbReference type="InterPro" id="IPR044861">
    <property type="entry name" value="IPNS-like_FE2OG_OXY"/>
</dbReference>
<dbReference type="InterPro" id="IPR027443">
    <property type="entry name" value="IPNS-like_sf"/>
</dbReference>
<comment type="cofactor">
    <cofactor evidence="1">
        <name>Fe(2+)</name>
        <dbReference type="ChEBI" id="CHEBI:29033"/>
    </cofactor>
</comment>
<evidence type="ECO:0000256" key="10">
    <source>
        <dbReference type="ARBA" id="ARBA00049359"/>
    </source>
</evidence>
<evidence type="ECO:0000313" key="14">
    <source>
        <dbReference type="Proteomes" id="UP000199630"/>
    </source>
</evidence>
<keyword evidence="14" id="KW-1185">Reference proteome</keyword>